<evidence type="ECO:0000313" key="5">
    <source>
        <dbReference type="EMBL" id="KAF2787323.1"/>
    </source>
</evidence>
<dbReference type="OrthoDB" id="408631at2759"/>
<evidence type="ECO:0000256" key="2">
    <source>
        <dbReference type="ARBA" id="ARBA00022801"/>
    </source>
</evidence>
<dbReference type="PANTHER" id="PTHR11559">
    <property type="entry name" value="CARBOXYLESTERASE"/>
    <property type="match status" value="1"/>
</dbReference>
<dbReference type="AlphaFoldDB" id="A0A6A6WTP4"/>
<feature type="signal peptide" evidence="3">
    <location>
        <begin position="1"/>
        <end position="18"/>
    </location>
</feature>
<dbReference type="EMBL" id="MU002333">
    <property type="protein sequence ID" value="KAF2787323.1"/>
    <property type="molecule type" value="Genomic_DNA"/>
</dbReference>
<dbReference type="InterPro" id="IPR019826">
    <property type="entry name" value="Carboxylesterase_B_AS"/>
</dbReference>
<evidence type="ECO:0000259" key="4">
    <source>
        <dbReference type="Pfam" id="PF00135"/>
    </source>
</evidence>
<keyword evidence="2 3" id="KW-0378">Hydrolase</keyword>
<dbReference type="InterPro" id="IPR050309">
    <property type="entry name" value="Type-B_Carboxylest/Lipase"/>
</dbReference>
<evidence type="ECO:0000256" key="1">
    <source>
        <dbReference type="ARBA" id="ARBA00005964"/>
    </source>
</evidence>
<accession>A0A6A6WTP4</accession>
<dbReference type="GO" id="GO:0016787">
    <property type="term" value="F:hydrolase activity"/>
    <property type="evidence" value="ECO:0007669"/>
    <property type="project" value="UniProtKB-KW"/>
</dbReference>
<gene>
    <name evidence="5" type="ORF">K505DRAFT_257972</name>
</gene>
<dbReference type="EC" id="3.1.1.-" evidence="3"/>
<comment type="similarity">
    <text evidence="1 3">Belongs to the type-B carboxylesterase/lipase family.</text>
</comment>
<dbReference type="Proteomes" id="UP000799757">
    <property type="component" value="Unassembled WGS sequence"/>
</dbReference>
<proteinExistence type="inferred from homology"/>
<dbReference type="InterPro" id="IPR002018">
    <property type="entry name" value="CarbesteraseB"/>
</dbReference>
<dbReference type="InterPro" id="IPR029058">
    <property type="entry name" value="AB_hydrolase_fold"/>
</dbReference>
<feature type="chain" id="PRO_5025707907" description="Carboxylic ester hydrolase" evidence="3">
    <location>
        <begin position="19"/>
        <end position="525"/>
    </location>
</feature>
<organism evidence="5 6">
    <name type="scientific">Melanomma pulvis-pyrius CBS 109.77</name>
    <dbReference type="NCBI Taxonomy" id="1314802"/>
    <lineage>
        <taxon>Eukaryota</taxon>
        <taxon>Fungi</taxon>
        <taxon>Dikarya</taxon>
        <taxon>Ascomycota</taxon>
        <taxon>Pezizomycotina</taxon>
        <taxon>Dothideomycetes</taxon>
        <taxon>Pleosporomycetidae</taxon>
        <taxon>Pleosporales</taxon>
        <taxon>Melanommataceae</taxon>
        <taxon>Melanomma</taxon>
    </lineage>
</organism>
<sequence>MVSFLFWLLALCVQQLVAVDLVVDLGYAKYRGVQQHNGVNRWAGMRFARSVSRIDGMRFAAPQDPLPIRGIVNASEYGPLCIGSGSNLKYEFGDRWSEDCLFANVFAPANATTSSSLPVYIFIQGGGFNLNGNANYNGGLLVDAANEQIVVVNFNYRVGPYGFMASKEIVADQNLSLNNGLKDQRQLLKWVKTNIGKFGGDPNHVTLGGASAGAASVVLQLTAYGGRDDKLFQAAAAESQAFPPIRNVTEMQWTYDALLKKAGCQNLTCIQNLDAVAFQSAVRSFKEPFPGGKTPPIFFWNPTLDYDFVQDYTYNEVKAGHFVKVPTIFGDTTNEGLMFTPPNINSLQKSEQFIVDQFPNIDRADKIRIRSVWPGPLNFIFDPQWRNVASDIYGHIRYICPGLNISHAYAENGSVPTWQYRWNVGSALHVAELGAIWNNGTSASYVFMQKYMASFIRSYDPNKHTGNFLLRGGQNLSSPTWNTFGDGNGKRMLFSNDNQVGMEDVSQEDRDKCDIITDLGIQLDQ</sequence>
<protein>
    <recommendedName>
        <fullName evidence="3">Carboxylic ester hydrolase</fullName>
        <ecNumber evidence="3">3.1.1.-</ecNumber>
    </recommendedName>
</protein>
<reference evidence="5" key="1">
    <citation type="journal article" date="2020" name="Stud. Mycol.">
        <title>101 Dothideomycetes genomes: a test case for predicting lifestyles and emergence of pathogens.</title>
        <authorList>
            <person name="Haridas S."/>
            <person name="Albert R."/>
            <person name="Binder M."/>
            <person name="Bloem J."/>
            <person name="Labutti K."/>
            <person name="Salamov A."/>
            <person name="Andreopoulos B."/>
            <person name="Baker S."/>
            <person name="Barry K."/>
            <person name="Bills G."/>
            <person name="Bluhm B."/>
            <person name="Cannon C."/>
            <person name="Castanera R."/>
            <person name="Culley D."/>
            <person name="Daum C."/>
            <person name="Ezra D."/>
            <person name="Gonzalez J."/>
            <person name="Henrissat B."/>
            <person name="Kuo A."/>
            <person name="Liang C."/>
            <person name="Lipzen A."/>
            <person name="Lutzoni F."/>
            <person name="Magnuson J."/>
            <person name="Mondo S."/>
            <person name="Nolan M."/>
            <person name="Ohm R."/>
            <person name="Pangilinan J."/>
            <person name="Park H.-J."/>
            <person name="Ramirez L."/>
            <person name="Alfaro M."/>
            <person name="Sun H."/>
            <person name="Tritt A."/>
            <person name="Yoshinaga Y."/>
            <person name="Zwiers L.-H."/>
            <person name="Turgeon B."/>
            <person name="Goodwin S."/>
            <person name="Spatafora J."/>
            <person name="Crous P."/>
            <person name="Grigoriev I."/>
        </authorList>
    </citation>
    <scope>NUCLEOTIDE SEQUENCE</scope>
    <source>
        <strain evidence="5">CBS 109.77</strain>
    </source>
</reference>
<dbReference type="PROSITE" id="PS00122">
    <property type="entry name" value="CARBOXYLESTERASE_B_1"/>
    <property type="match status" value="1"/>
</dbReference>
<keyword evidence="6" id="KW-1185">Reference proteome</keyword>
<dbReference type="Pfam" id="PF00135">
    <property type="entry name" value="COesterase"/>
    <property type="match status" value="1"/>
</dbReference>
<evidence type="ECO:0000256" key="3">
    <source>
        <dbReference type="RuleBase" id="RU361235"/>
    </source>
</evidence>
<keyword evidence="3" id="KW-0732">Signal</keyword>
<feature type="domain" description="Carboxylesterase type B" evidence="4">
    <location>
        <begin position="22"/>
        <end position="499"/>
    </location>
</feature>
<evidence type="ECO:0000313" key="6">
    <source>
        <dbReference type="Proteomes" id="UP000799757"/>
    </source>
</evidence>
<dbReference type="Gene3D" id="3.40.50.1820">
    <property type="entry name" value="alpha/beta hydrolase"/>
    <property type="match status" value="1"/>
</dbReference>
<dbReference type="SUPFAM" id="SSF53474">
    <property type="entry name" value="alpha/beta-Hydrolases"/>
    <property type="match status" value="1"/>
</dbReference>
<name>A0A6A6WTP4_9PLEO</name>